<evidence type="ECO:0000256" key="5">
    <source>
        <dbReference type="ARBA" id="ARBA00023242"/>
    </source>
</evidence>
<evidence type="ECO:0000256" key="1">
    <source>
        <dbReference type="ARBA" id="ARBA00004123"/>
    </source>
</evidence>
<dbReference type="AlphaFoldDB" id="A0A8H3QPV4"/>
<gene>
    <name evidence="6" type="ORF">RCL2_001440500</name>
</gene>
<keyword evidence="4" id="KW-0862">Zinc</keyword>
<keyword evidence="5" id="KW-0539">Nucleus</keyword>
<organism evidence="6 7">
    <name type="scientific">Rhizophagus clarus</name>
    <dbReference type="NCBI Taxonomy" id="94130"/>
    <lineage>
        <taxon>Eukaryota</taxon>
        <taxon>Fungi</taxon>
        <taxon>Fungi incertae sedis</taxon>
        <taxon>Mucoromycota</taxon>
        <taxon>Glomeromycotina</taxon>
        <taxon>Glomeromycetes</taxon>
        <taxon>Glomerales</taxon>
        <taxon>Glomeraceae</taxon>
        <taxon>Rhizophagus</taxon>
    </lineage>
</organism>
<accession>A0A8H3QPV4</accession>
<dbReference type="EMBL" id="BLAL01000165">
    <property type="protein sequence ID" value="GES87411.1"/>
    <property type="molecule type" value="Genomic_DNA"/>
</dbReference>
<proteinExistence type="predicted"/>
<dbReference type="PANTHER" id="PTHR46481:SF10">
    <property type="entry name" value="ZINC FINGER BED DOMAIN-CONTAINING PROTEIN 39"/>
    <property type="match status" value="1"/>
</dbReference>
<evidence type="ECO:0000313" key="6">
    <source>
        <dbReference type="EMBL" id="GES87411.1"/>
    </source>
</evidence>
<protein>
    <submittedName>
        <fullName evidence="6">Zinc finger BED domain-containing protein RICESLEEPER 2-like</fullName>
    </submittedName>
</protein>
<evidence type="ECO:0000256" key="4">
    <source>
        <dbReference type="ARBA" id="ARBA00022833"/>
    </source>
</evidence>
<dbReference type="OrthoDB" id="2432695at2759"/>
<keyword evidence="2" id="KW-0479">Metal-binding</keyword>
<sequence length="466" mass="54383">MSVNLTEPMISPTQRLRKRKLYVVSFLPKISLKKEIFHKAIKKKKLIVKLSVLIVCKNKKVWYRKIGDSNKTNLWYHIEVHHSEKDSSPNKKLKKLIAEADDQPFTTVENMHFQNMVKVLNSDALVPKADTIKNDIIETITVYWITKDWKLCDSLLDFIKLSSLHSGENICNAFVKSCDDFRILEKIFVITSDNTTNNDTFMKYLENTCQDKNISFNTQIKASEAETEDIILEISINTGEVIPKKRFIRHVEAAGLKELQPILDVKTRWNSTHNMLKRALKMREVLDTIARSDKELQNFELSEDEWNRIDEVMSVLMIFVHTTNVMSIVKYPMLSSVVPLYNYLIDELEDYCESQNNSSDIVIAVKAGIEKLERYYAKIDNMTIYTVATVLDPRLKLGYYEDHKWKQNFIHFVKKTVMNIYNTKYRPPEYLEDGNSNSENNGFLNHIFGKLQKIQQNEVDLYLKAP</sequence>
<dbReference type="SUPFAM" id="SSF53098">
    <property type="entry name" value="Ribonuclease H-like"/>
    <property type="match status" value="1"/>
</dbReference>
<dbReference type="SUPFAM" id="SSF140996">
    <property type="entry name" value="Hermes dimerisation domain"/>
    <property type="match status" value="1"/>
</dbReference>
<comment type="caution">
    <text evidence="6">The sequence shown here is derived from an EMBL/GenBank/DDBJ whole genome shotgun (WGS) entry which is preliminary data.</text>
</comment>
<dbReference type="InterPro" id="IPR052035">
    <property type="entry name" value="ZnF_BED_domain_contain"/>
</dbReference>
<dbReference type="InterPro" id="IPR012337">
    <property type="entry name" value="RNaseH-like_sf"/>
</dbReference>
<evidence type="ECO:0000313" key="7">
    <source>
        <dbReference type="Proteomes" id="UP000615446"/>
    </source>
</evidence>
<dbReference type="PANTHER" id="PTHR46481">
    <property type="entry name" value="ZINC FINGER BED DOMAIN-CONTAINING PROTEIN 4"/>
    <property type="match status" value="1"/>
</dbReference>
<dbReference type="Proteomes" id="UP000615446">
    <property type="component" value="Unassembled WGS sequence"/>
</dbReference>
<comment type="subcellular location">
    <subcellularLocation>
        <location evidence="1">Nucleus</location>
    </subcellularLocation>
</comment>
<evidence type="ECO:0000256" key="3">
    <source>
        <dbReference type="ARBA" id="ARBA00022771"/>
    </source>
</evidence>
<dbReference type="GO" id="GO:0005634">
    <property type="term" value="C:nucleus"/>
    <property type="evidence" value="ECO:0007669"/>
    <property type="project" value="UniProtKB-SubCell"/>
</dbReference>
<dbReference type="GO" id="GO:0008270">
    <property type="term" value="F:zinc ion binding"/>
    <property type="evidence" value="ECO:0007669"/>
    <property type="project" value="UniProtKB-KW"/>
</dbReference>
<reference evidence="6" key="1">
    <citation type="submission" date="2019-10" db="EMBL/GenBank/DDBJ databases">
        <title>Conservation and host-specific expression of non-tandemly repeated heterogenous ribosome RNA gene in arbuscular mycorrhizal fungi.</title>
        <authorList>
            <person name="Maeda T."/>
            <person name="Kobayashi Y."/>
            <person name="Nakagawa T."/>
            <person name="Ezawa T."/>
            <person name="Yamaguchi K."/>
            <person name="Bino T."/>
            <person name="Nishimoto Y."/>
            <person name="Shigenobu S."/>
            <person name="Kawaguchi M."/>
        </authorList>
    </citation>
    <scope>NUCLEOTIDE SEQUENCE</scope>
    <source>
        <strain evidence="6">HR1</strain>
    </source>
</reference>
<name>A0A8H3QPV4_9GLOM</name>
<evidence type="ECO:0000256" key="2">
    <source>
        <dbReference type="ARBA" id="ARBA00022723"/>
    </source>
</evidence>
<keyword evidence="3" id="KW-0863">Zinc-finger</keyword>